<evidence type="ECO:0000313" key="1">
    <source>
        <dbReference type="EMBL" id="QHN38347.1"/>
    </source>
</evidence>
<dbReference type="RefSeq" id="WP_005191654.1">
    <property type="nucleotide sequence ID" value="NZ_CP045804.1"/>
</dbReference>
<sequence>MTTTAIENSFVTRHSEHRLPDEVEEALNRDHAARMAAVRRGHERVAAARLTAEDRRVLRGAESRVRADEAVRHALRDFTARVRPELLGRFVPDLVDVDPAPRAADNMMWWARTQWFPGGGIGIESLSDGLHYFGQRTYDGDNLIGFSVASFATFELPRERRTPAARYRSLPYTEAFGEVTGWANLQVCPWACDDKWCKCRLVLRQSAIQFVPGQGFKLCGENITQTQIIDRDGEGTGETFGLPGFQPMPPLEFALLAPNETLIIDVEVRFDCQLEGSSMITFSPNSTPAGSVVVRYPQWSVTPA</sequence>
<reference evidence="1" key="1">
    <citation type="journal article" date="2021" name="Nat. Microbiol.">
        <title>Cocultivation of an ultrasmall environmental parasitic bacterium with lytic ability against bacteria associated with wastewater foams.</title>
        <authorList>
            <person name="Batinovic S."/>
            <person name="Rose J.J.A."/>
            <person name="Ratcliffe J."/>
            <person name="Seviour R.J."/>
            <person name="Petrovski S."/>
        </authorList>
    </citation>
    <scope>NUCLEOTIDE SEQUENCE</scope>
    <source>
        <strain evidence="1">CON44</strain>
    </source>
</reference>
<dbReference type="AlphaFoldDB" id="A0A857LJJ6"/>
<name>A0A857LJJ6_9ACTN</name>
<gene>
    <name evidence="1" type="ORF">GII30_03390</name>
</gene>
<protein>
    <submittedName>
        <fullName evidence="1">Uncharacterized protein</fullName>
    </submittedName>
</protein>
<accession>A0A857LJJ6</accession>
<proteinExistence type="predicted"/>
<organism evidence="1">
    <name type="scientific">Gordonia amarae</name>
    <dbReference type="NCBI Taxonomy" id="36821"/>
    <lineage>
        <taxon>Bacteria</taxon>
        <taxon>Bacillati</taxon>
        <taxon>Actinomycetota</taxon>
        <taxon>Actinomycetes</taxon>
        <taxon>Mycobacteriales</taxon>
        <taxon>Gordoniaceae</taxon>
        <taxon>Gordonia</taxon>
    </lineage>
</organism>
<dbReference type="EMBL" id="CP045810">
    <property type="protein sequence ID" value="QHN38347.1"/>
    <property type="molecule type" value="Genomic_DNA"/>
</dbReference>